<proteinExistence type="predicted"/>
<name>M4VA46_9BACT</name>
<dbReference type="eggNOG" id="COG1073">
    <property type="taxonomic scope" value="Bacteria"/>
</dbReference>
<accession>M4VA46</accession>
<evidence type="ECO:0000256" key="1">
    <source>
        <dbReference type="SAM" id="SignalP"/>
    </source>
</evidence>
<protein>
    <recommendedName>
        <fullName evidence="4">AB hydrolase-1 domain-containing protein</fullName>
    </recommendedName>
</protein>
<evidence type="ECO:0008006" key="4">
    <source>
        <dbReference type="Google" id="ProtNLM"/>
    </source>
</evidence>
<dbReference type="AlphaFoldDB" id="M4VA46"/>
<evidence type="ECO:0000313" key="2">
    <source>
        <dbReference type="EMBL" id="AGH94896.1"/>
    </source>
</evidence>
<keyword evidence="1" id="KW-0732">Signal</keyword>
<dbReference type="STRING" id="1184267.A11Q_676"/>
<dbReference type="Gene3D" id="3.40.50.1820">
    <property type="entry name" value="alpha/beta hydrolase"/>
    <property type="match status" value="1"/>
</dbReference>
<dbReference type="PATRIC" id="fig|1184267.3.peg.685"/>
<feature type="chain" id="PRO_5004060040" description="AB hydrolase-1 domain-containing protein" evidence="1">
    <location>
        <begin position="26"/>
        <end position="466"/>
    </location>
</feature>
<dbReference type="SUPFAM" id="SSF53474">
    <property type="entry name" value="alpha/beta-Hydrolases"/>
    <property type="match status" value="1"/>
</dbReference>
<evidence type="ECO:0000313" key="3">
    <source>
        <dbReference type="Proteomes" id="UP000012040"/>
    </source>
</evidence>
<dbReference type="EMBL" id="CP003537">
    <property type="protein sequence ID" value="AGH94896.1"/>
    <property type="molecule type" value="Genomic_DNA"/>
</dbReference>
<sequence>MQSQVKIICCLAFIVMQLFSGMIYANNETNNENSANQVHESKSVSELNWQTLNSKTMEIGPYTSGQGEVLTSPIPFFRELGTYFWSWDPKVGLKQAKATYHNSEEKLKKETESIYLEPMSPLNEIMRNLFVQFDLSDTSHFRKVWFRITPFVQFRGLFAVHDFTKKRPLIILRMGIHGNVDEVMAERFLMRLLYEELDANVLVLESSTSSGFLSKNKDVSFGGIDEGLQTFLVINELKKTGMMDIVQSFHLVGLSLGGHGTFVTALLDQHNGQNISSIVNLCPLINLQQTFTYQTLPGWKNAFADFWNAGRLQVLLSSYAAEHSVQQRWKTLLDFKPRFTVALLDLLNRERKRPLIPTTEMERLIPSLKWPEGLREHLEQSNSFFELNDFWQHYQGVKTPMMIYTTPNDELVINTLNGELIFNGIQEGDFSHLKYTRLERSIHCGLASVYHWDYIAKLLKDGLYLH</sequence>
<dbReference type="OrthoDB" id="5287591at2"/>
<dbReference type="RefSeq" id="WP_015469386.1">
    <property type="nucleotide sequence ID" value="NC_020813.1"/>
</dbReference>
<dbReference type="HOGENOM" id="CLU_586172_0_0_7"/>
<reference evidence="2 3" key="1">
    <citation type="journal article" date="2013" name="ISME J.">
        <title>By their genes ye shall know them: genomic signatures of predatory bacteria.</title>
        <authorList>
            <person name="Pasternak Z."/>
            <person name="Pietrokovski S."/>
            <person name="Rotem O."/>
            <person name="Gophna U."/>
            <person name="Lurie-Weinberger M.N."/>
            <person name="Jurkevitch E."/>
        </authorList>
    </citation>
    <scope>NUCLEOTIDE SEQUENCE [LARGE SCALE GENOMIC DNA]</scope>
    <source>
        <strain evidence="2 3">JSS</strain>
    </source>
</reference>
<feature type="signal peptide" evidence="1">
    <location>
        <begin position="1"/>
        <end position="25"/>
    </location>
</feature>
<keyword evidence="3" id="KW-1185">Reference proteome</keyword>
<dbReference type="InterPro" id="IPR029058">
    <property type="entry name" value="AB_hydrolase_fold"/>
</dbReference>
<dbReference type="Proteomes" id="UP000012040">
    <property type="component" value="Chromosome"/>
</dbReference>
<dbReference type="KEGG" id="bex:A11Q_676"/>
<organism evidence="2 3">
    <name type="scientific">Pseudobdellovibrio exovorus JSS</name>
    <dbReference type="NCBI Taxonomy" id="1184267"/>
    <lineage>
        <taxon>Bacteria</taxon>
        <taxon>Pseudomonadati</taxon>
        <taxon>Bdellovibrionota</taxon>
        <taxon>Bdellovibrionia</taxon>
        <taxon>Bdellovibrionales</taxon>
        <taxon>Pseudobdellovibrionaceae</taxon>
        <taxon>Pseudobdellovibrio</taxon>
    </lineage>
</organism>
<gene>
    <name evidence="2" type="ORF">A11Q_676</name>
</gene>